<organism evidence="2 4">
    <name type="scientific">Staphylococcus microti</name>
    <dbReference type="NCBI Taxonomy" id="569857"/>
    <lineage>
        <taxon>Bacteria</taxon>
        <taxon>Bacillati</taxon>
        <taxon>Bacillota</taxon>
        <taxon>Bacilli</taxon>
        <taxon>Bacillales</taxon>
        <taxon>Staphylococcaceae</taxon>
        <taxon>Staphylococcus</taxon>
    </lineage>
</organism>
<dbReference type="RefSeq" id="WP_044359353.1">
    <property type="nucleotide sequence ID" value="NZ_JXWY01000023.1"/>
</dbReference>
<dbReference type="Proteomes" id="UP000032366">
    <property type="component" value="Unassembled WGS sequence"/>
</dbReference>
<sequence>MDFYTADRLAPYAVNLKLSEGMLAYIASRINTGDELSLLTLSKEIQKKFNDNYVKSNFKSGRPRVYSDICLLCFGLKEAGYGRLLQVDLSDCIYVGDIFV</sequence>
<reference evidence="2 4" key="2">
    <citation type="submission" date="2018-06" db="EMBL/GenBank/DDBJ databases">
        <authorList>
            <consortium name="Pathogen Informatics"/>
            <person name="Doyle S."/>
        </authorList>
    </citation>
    <scope>NUCLEOTIDE SEQUENCE [LARGE SCALE GENOMIC DNA]</scope>
    <source>
        <strain evidence="2 4">NCTC13832</strain>
    </source>
</reference>
<protein>
    <submittedName>
        <fullName evidence="2">Transposon-related protein</fullName>
    </submittedName>
</protein>
<dbReference type="Proteomes" id="UP000254100">
    <property type="component" value="Unassembled WGS sequence"/>
</dbReference>
<gene>
    <name evidence="2" type="ORF">NCTC13832_02034</name>
    <name evidence="1" type="ORF">TP70_03505</name>
</gene>
<keyword evidence="3" id="KW-1185">Reference proteome</keyword>
<reference evidence="1 3" key="1">
    <citation type="submission" date="2015-01" db="EMBL/GenBank/DDBJ databases">
        <authorList>
            <person name="Guo J."/>
        </authorList>
    </citation>
    <scope>NUCLEOTIDE SEQUENCE [LARGE SCALE GENOMIC DNA]</scope>
    <source>
        <strain evidence="1 3">DSM 22147</strain>
    </source>
</reference>
<evidence type="ECO:0000313" key="4">
    <source>
        <dbReference type="Proteomes" id="UP000254100"/>
    </source>
</evidence>
<accession>A0A0D6XTQ5</accession>
<evidence type="ECO:0000313" key="2">
    <source>
        <dbReference type="EMBL" id="SUM58286.1"/>
    </source>
</evidence>
<evidence type="ECO:0000313" key="1">
    <source>
        <dbReference type="EMBL" id="KIX91238.1"/>
    </source>
</evidence>
<dbReference type="STRING" id="569857.TP70_03505"/>
<evidence type="ECO:0000313" key="3">
    <source>
        <dbReference type="Proteomes" id="UP000032366"/>
    </source>
</evidence>
<dbReference type="AlphaFoldDB" id="A0A0D6XTQ5"/>
<name>A0A0D6XTQ5_9STAP</name>
<proteinExistence type="predicted"/>
<dbReference type="OrthoDB" id="2395166at2"/>
<dbReference type="EMBL" id="JXWY01000023">
    <property type="protein sequence ID" value="KIX91238.1"/>
    <property type="molecule type" value="Genomic_DNA"/>
</dbReference>
<dbReference type="EMBL" id="UHDT01000001">
    <property type="protein sequence ID" value="SUM58286.1"/>
    <property type="molecule type" value="Genomic_DNA"/>
</dbReference>